<evidence type="ECO:0000313" key="2">
    <source>
        <dbReference type="Proteomes" id="UP001063816"/>
    </source>
</evidence>
<accession>A0A9J6Q308</accession>
<dbReference type="PROSITE" id="PS51257">
    <property type="entry name" value="PROKAR_LIPOPROTEIN"/>
    <property type="match status" value="1"/>
</dbReference>
<dbReference type="Proteomes" id="UP001063816">
    <property type="component" value="Unassembled WGS sequence"/>
</dbReference>
<organism evidence="1 2">
    <name type="scientific">Silvania hatchlandensis</name>
    <dbReference type="NCBI Taxonomy" id="2926469"/>
    <lineage>
        <taxon>Bacteria</taxon>
        <taxon>Pseudomonadati</taxon>
        <taxon>Pseudomonadota</taxon>
        <taxon>Gammaproteobacteria</taxon>
        <taxon>Enterobacterales</taxon>
        <taxon>Enterobacteriaceae</taxon>
        <taxon>Silvania</taxon>
    </lineage>
</organism>
<evidence type="ECO:0008006" key="3">
    <source>
        <dbReference type="Google" id="ProtNLM"/>
    </source>
</evidence>
<protein>
    <recommendedName>
        <fullName evidence="3">Lipoprotein</fullName>
    </recommendedName>
</protein>
<name>A0A9J6Q308_9ENTR</name>
<reference evidence="1" key="1">
    <citation type="submission" date="2022-05" db="EMBL/GenBank/DDBJ databases">
        <title>Description of a novel species of Leclercia; Leclercia tamurae and the Proposal for a Novel Genus Silvania gen. nov. Containing Two Novel Species Silvania hatchlandensis sp. nov. and Silvania confinis sp. nov. Isolated from the Rhizosphere of Oak.</title>
        <authorList>
            <person name="Maddock D.W."/>
            <person name="Brady C.L."/>
            <person name="Denman S."/>
            <person name="Arnold D."/>
        </authorList>
    </citation>
    <scope>NUCLEOTIDE SEQUENCE</scope>
    <source>
        <strain evidence="1">H19S6</strain>
    </source>
</reference>
<sequence>MKRVLLILAFVGLTGCDNPPAKNNVSATDPKPSISEMIANGTEEKTSQCTKGSVSLNCEFLSGDLLGTGKWHYAKVFISKDGKVDVTVDEERFFSVGTDSYFHEGVDVGSFKFKGVKDSKAEVRLSNSNSGSTISLDVWNAAEKQFMMANY</sequence>
<evidence type="ECO:0000313" key="1">
    <source>
        <dbReference type="EMBL" id="MCU6666080.1"/>
    </source>
</evidence>
<proteinExistence type="predicted"/>
<comment type="caution">
    <text evidence="1">The sequence shown here is derived from an EMBL/GenBank/DDBJ whole genome shotgun (WGS) entry which is preliminary data.</text>
</comment>
<gene>
    <name evidence="1" type="ORF">M8014_17245</name>
</gene>
<dbReference type="EMBL" id="JAMGZK010000053">
    <property type="protein sequence ID" value="MCU6666080.1"/>
    <property type="molecule type" value="Genomic_DNA"/>
</dbReference>
<dbReference type="AlphaFoldDB" id="A0A9J6Q308"/>
<keyword evidence="2" id="KW-1185">Reference proteome</keyword>
<dbReference type="RefSeq" id="WP_271283614.1">
    <property type="nucleotide sequence ID" value="NZ_JAMGZK010000053.1"/>
</dbReference>